<dbReference type="AlphaFoldDB" id="A0A2M7THV8"/>
<evidence type="ECO:0000256" key="3">
    <source>
        <dbReference type="RuleBase" id="RU000363"/>
    </source>
</evidence>
<feature type="domain" description="Ketoreductase" evidence="4">
    <location>
        <begin position="6"/>
        <end position="171"/>
    </location>
</feature>
<dbReference type="SMART" id="SM00822">
    <property type="entry name" value="PKS_KR"/>
    <property type="match status" value="1"/>
</dbReference>
<organism evidence="5 6">
    <name type="scientific">Candidatus Woesebacteria bacterium CG_4_10_14_0_2_um_filter_44_9</name>
    <dbReference type="NCBI Taxonomy" id="1975055"/>
    <lineage>
        <taxon>Bacteria</taxon>
        <taxon>Candidatus Woeseibacteriota</taxon>
    </lineage>
</organism>
<sequence length="245" mass="26820">MNLREKIAVITGGSKGIGLALAKELDKEGMKLVLVAKSQDGLKEAAGQLSGTDHTYFACDLSDIGEVKKLAQKIKENFDRIDVLVNGAGIGVYKPIEEVSFEEWKSSFSIGVDAPFFLTQELLSLLNKSEVSLVINIGSGMGVIPAPGRSAYCSMKFALRGMTLSLAEEFKRAKPHFVLLTLGSVLTGFGPMSLEEKKEEALKGKAYLTPEWVAERLVGIIKEGGRQTEYTFYPSEYKDEWEAVK</sequence>
<dbReference type="Pfam" id="PF00106">
    <property type="entry name" value="adh_short"/>
    <property type="match status" value="1"/>
</dbReference>
<accession>A0A2M7THV8</accession>
<evidence type="ECO:0000259" key="4">
    <source>
        <dbReference type="SMART" id="SM00822"/>
    </source>
</evidence>
<dbReference type="SUPFAM" id="SSF51735">
    <property type="entry name" value="NAD(P)-binding Rossmann-fold domains"/>
    <property type="match status" value="1"/>
</dbReference>
<dbReference type="PRINTS" id="PR00081">
    <property type="entry name" value="GDHRDH"/>
</dbReference>
<protein>
    <recommendedName>
        <fullName evidence="4">Ketoreductase domain-containing protein</fullName>
    </recommendedName>
</protein>
<dbReference type="PRINTS" id="PR00080">
    <property type="entry name" value="SDRFAMILY"/>
</dbReference>
<evidence type="ECO:0000313" key="5">
    <source>
        <dbReference type="EMBL" id="PIZ45895.1"/>
    </source>
</evidence>
<gene>
    <name evidence="5" type="ORF">COY30_01130</name>
</gene>
<dbReference type="EMBL" id="PFNN01000022">
    <property type="protein sequence ID" value="PIZ45895.1"/>
    <property type="molecule type" value="Genomic_DNA"/>
</dbReference>
<proteinExistence type="inferred from homology"/>
<name>A0A2M7THV8_9BACT</name>
<dbReference type="InterPro" id="IPR057326">
    <property type="entry name" value="KR_dom"/>
</dbReference>
<comment type="similarity">
    <text evidence="1 3">Belongs to the short-chain dehydrogenases/reductases (SDR) family.</text>
</comment>
<comment type="caution">
    <text evidence="5">The sequence shown here is derived from an EMBL/GenBank/DDBJ whole genome shotgun (WGS) entry which is preliminary data.</text>
</comment>
<evidence type="ECO:0000313" key="6">
    <source>
        <dbReference type="Proteomes" id="UP000231727"/>
    </source>
</evidence>
<reference evidence="6" key="1">
    <citation type="submission" date="2017-09" db="EMBL/GenBank/DDBJ databases">
        <title>Depth-based differentiation of microbial function through sediment-hosted aquifers and enrichment of novel symbionts in the deep terrestrial subsurface.</title>
        <authorList>
            <person name="Probst A.J."/>
            <person name="Ladd B."/>
            <person name="Jarett J.K."/>
            <person name="Geller-Mcgrath D.E."/>
            <person name="Sieber C.M.K."/>
            <person name="Emerson J.B."/>
            <person name="Anantharaman K."/>
            <person name="Thomas B.C."/>
            <person name="Malmstrom R."/>
            <person name="Stieglmeier M."/>
            <person name="Klingl A."/>
            <person name="Woyke T."/>
            <person name="Ryan C.M."/>
            <person name="Banfield J.F."/>
        </authorList>
    </citation>
    <scope>NUCLEOTIDE SEQUENCE [LARGE SCALE GENOMIC DNA]</scope>
</reference>
<dbReference type="Gene3D" id="3.40.50.720">
    <property type="entry name" value="NAD(P)-binding Rossmann-like Domain"/>
    <property type="match status" value="1"/>
</dbReference>
<dbReference type="GO" id="GO:0016491">
    <property type="term" value="F:oxidoreductase activity"/>
    <property type="evidence" value="ECO:0007669"/>
    <property type="project" value="UniProtKB-KW"/>
</dbReference>
<keyword evidence="2" id="KW-0560">Oxidoreductase</keyword>
<evidence type="ECO:0000256" key="1">
    <source>
        <dbReference type="ARBA" id="ARBA00006484"/>
    </source>
</evidence>
<dbReference type="InterPro" id="IPR036291">
    <property type="entry name" value="NAD(P)-bd_dom_sf"/>
</dbReference>
<evidence type="ECO:0000256" key="2">
    <source>
        <dbReference type="ARBA" id="ARBA00023002"/>
    </source>
</evidence>
<dbReference type="Proteomes" id="UP000231727">
    <property type="component" value="Unassembled WGS sequence"/>
</dbReference>
<dbReference type="PANTHER" id="PTHR42901:SF1">
    <property type="entry name" value="ALCOHOL DEHYDROGENASE"/>
    <property type="match status" value="1"/>
</dbReference>
<dbReference type="CDD" id="cd05233">
    <property type="entry name" value="SDR_c"/>
    <property type="match status" value="1"/>
</dbReference>
<dbReference type="InterPro" id="IPR002347">
    <property type="entry name" value="SDR_fam"/>
</dbReference>
<dbReference type="PANTHER" id="PTHR42901">
    <property type="entry name" value="ALCOHOL DEHYDROGENASE"/>
    <property type="match status" value="1"/>
</dbReference>